<sequence length="149" mass="17112">MRLSTLGTNNGTRRVVLMSRHVSITPFLVTRSDAWESGRYNWMTSPATDDHGVGREYQVPSWLNPIYTQTQRTVMGRVRPRRGHPFLKFHPQTKEFEWLGDQPLNVGAWHGGDPCVARRGATKEETGTSAKILDYKGSYHRRKFGILWV</sequence>
<reference evidence="1" key="1">
    <citation type="submission" date="2019-12" db="EMBL/GenBank/DDBJ databases">
        <title>Genome sequencing and annotation of Brassica cretica.</title>
        <authorList>
            <person name="Studholme D.J."/>
            <person name="Sarris P."/>
        </authorList>
    </citation>
    <scope>NUCLEOTIDE SEQUENCE</scope>
    <source>
        <strain evidence="1">PFS-109/04</strain>
        <tissue evidence="1">Leaf</tissue>
    </source>
</reference>
<comment type="caution">
    <text evidence="1">The sequence shown here is derived from an EMBL/GenBank/DDBJ whole genome shotgun (WGS) entry which is preliminary data.</text>
</comment>
<protein>
    <submittedName>
        <fullName evidence="1">Uncharacterized protein</fullName>
    </submittedName>
</protein>
<dbReference type="EMBL" id="QGKX02001290">
    <property type="protein sequence ID" value="KAF3538639.1"/>
    <property type="molecule type" value="Genomic_DNA"/>
</dbReference>
<evidence type="ECO:0000313" key="1">
    <source>
        <dbReference type="EMBL" id="KAF3538639.1"/>
    </source>
</evidence>
<gene>
    <name evidence="1" type="ORF">F2Q69_00024345</name>
</gene>
<name>A0A8S9Q7N6_BRACR</name>
<dbReference type="Proteomes" id="UP000712600">
    <property type="component" value="Unassembled WGS sequence"/>
</dbReference>
<evidence type="ECO:0000313" key="2">
    <source>
        <dbReference type="Proteomes" id="UP000712600"/>
    </source>
</evidence>
<proteinExistence type="predicted"/>
<accession>A0A8S9Q7N6</accession>
<organism evidence="1 2">
    <name type="scientific">Brassica cretica</name>
    <name type="common">Mustard</name>
    <dbReference type="NCBI Taxonomy" id="69181"/>
    <lineage>
        <taxon>Eukaryota</taxon>
        <taxon>Viridiplantae</taxon>
        <taxon>Streptophyta</taxon>
        <taxon>Embryophyta</taxon>
        <taxon>Tracheophyta</taxon>
        <taxon>Spermatophyta</taxon>
        <taxon>Magnoliopsida</taxon>
        <taxon>eudicotyledons</taxon>
        <taxon>Gunneridae</taxon>
        <taxon>Pentapetalae</taxon>
        <taxon>rosids</taxon>
        <taxon>malvids</taxon>
        <taxon>Brassicales</taxon>
        <taxon>Brassicaceae</taxon>
        <taxon>Brassiceae</taxon>
        <taxon>Brassica</taxon>
    </lineage>
</organism>
<dbReference type="AlphaFoldDB" id="A0A8S9Q7N6"/>